<comment type="caution">
    <text evidence="8">The sequence shown here is derived from an EMBL/GenBank/DDBJ whole genome shotgun (WGS) entry which is preliminary data.</text>
</comment>
<comment type="function">
    <text evidence="5">Component of the large ribosomal subunit. The ribosome is a large ribonucleoprotein complex responsible for the synthesis of proteins in the cell.</text>
</comment>
<dbReference type="Gene3D" id="1.10.10.1760">
    <property type="entry name" value="60S ribosomal protein L36"/>
    <property type="match status" value="1"/>
</dbReference>
<dbReference type="GO" id="GO:1990904">
    <property type="term" value="C:ribonucleoprotein complex"/>
    <property type="evidence" value="ECO:0007669"/>
    <property type="project" value="UniProtKB-KW"/>
</dbReference>
<evidence type="ECO:0000256" key="3">
    <source>
        <dbReference type="ARBA" id="ARBA00022980"/>
    </source>
</evidence>
<comment type="subunit">
    <text evidence="2">Component of the large ribosomal subunit.</text>
</comment>
<evidence type="ECO:0000313" key="9">
    <source>
        <dbReference type="Proteomes" id="UP001488838"/>
    </source>
</evidence>
<dbReference type="Pfam" id="PF01158">
    <property type="entry name" value="Ribosomal_L36e"/>
    <property type="match status" value="1"/>
</dbReference>
<evidence type="ECO:0000256" key="7">
    <source>
        <dbReference type="ARBA" id="ARBA00035331"/>
    </source>
</evidence>
<evidence type="ECO:0000256" key="1">
    <source>
        <dbReference type="ARBA" id="ARBA00006509"/>
    </source>
</evidence>
<accession>A0AAW0H131</accession>
<evidence type="ECO:0000313" key="8">
    <source>
        <dbReference type="EMBL" id="KAK7795111.1"/>
    </source>
</evidence>
<name>A0AAW0H131_MYOGA</name>
<evidence type="ECO:0000256" key="6">
    <source>
        <dbReference type="ARBA" id="ARBA00035226"/>
    </source>
</evidence>
<evidence type="ECO:0000256" key="2">
    <source>
        <dbReference type="ARBA" id="ARBA00011133"/>
    </source>
</evidence>
<protein>
    <recommendedName>
        <fullName evidence="6">Large ribosomal subunit protein eL36</fullName>
    </recommendedName>
    <alternativeName>
        <fullName evidence="7">60S ribosomal protein L36</fullName>
    </alternativeName>
</protein>
<dbReference type="Proteomes" id="UP001488838">
    <property type="component" value="Unassembled WGS sequence"/>
</dbReference>
<gene>
    <name evidence="8" type="ORF">U0070_010647</name>
</gene>
<evidence type="ECO:0000256" key="4">
    <source>
        <dbReference type="ARBA" id="ARBA00023274"/>
    </source>
</evidence>
<comment type="similarity">
    <text evidence="1">Belongs to the eukaryotic ribosomal protein eL36 family.</text>
</comment>
<dbReference type="EMBL" id="JBBHLL010003423">
    <property type="protein sequence ID" value="KAK7795111.1"/>
    <property type="molecule type" value="Genomic_DNA"/>
</dbReference>
<feature type="non-terminal residue" evidence="8">
    <location>
        <position position="70"/>
    </location>
</feature>
<sequence length="70" mass="7972">MHNLHIKWTGPNVLSSVNSEPCYTNVNEMVHIVSQLGTNIIFPSCKIQERCAMELLKVSKDKQALKFTKK</sequence>
<dbReference type="GO" id="GO:0003735">
    <property type="term" value="F:structural constituent of ribosome"/>
    <property type="evidence" value="ECO:0007669"/>
    <property type="project" value="InterPro"/>
</dbReference>
<keyword evidence="3" id="KW-0689">Ribosomal protein</keyword>
<dbReference type="GO" id="GO:0006412">
    <property type="term" value="P:translation"/>
    <property type="evidence" value="ECO:0007669"/>
    <property type="project" value="InterPro"/>
</dbReference>
<reference evidence="8 9" key="1">
    <citation type="journal article" date="2023" name="bioRxiv">
        <title>Conserved and derived expression patterns and positive selection on dental genes reveal complex evolutionary context of ever-growing rodent molars.</title>
        <authorList>
            <person name="Calamari Z.T."/>
            <person name="Song A."/>
            <person name="Cohen E."/>
            <person name="Akter M."/>
            <person name="Roy R.D."/>
            <person name="Hallikas O."/>
            <person name="Christensen M.M."/>
            <person name="Li P."/>
            <person name="Marangoni P."/>
            <person name="Jernvall J."/>
            <person name="Klein O.D."/>
        </authorList>
    </citation>
    <scope>NUCLEOTIDE SEQUENCE [LARGE SCALE GENOMIC DNA]</scope>
    <source>
        <strain evidence="8">V071</strain>
    </source>
</reference>
<keyword evidence="4" id="KW-0687">Ribonucleoprotein</keyword>
<organism evidence="8 9">
    <name type="scientific">Myodes glareolus</name>
    <name type="common">Bank vole</name>
    <name type="synonym">Clethrionomys glareolus</name>
    <dbReference type="NCBI Taxonomy" id="447135"/>
    <lineage>
        <taxon>Eukaryota</taxon>
        <taxon>Metazoa</taxon>
        <taxon>Chordata</taxon>
        <taxon>Craniata</taxon>
        <taxon>Vertebrata</taxon>
        <taxon>Euteleostomi</taxon>
        <taxon>Mammalia</taxon>
        <taxon>Eutheria</taxon>
        <taxon>Euarchontoglires</taxon>
        <taxon>Glires</taxon>
        <taxon>Rodentia</taxon>
        <taxon>Myomorpha</taxon>
        <taxon>Muroidea</taxon>
        <taxon>Cricetidae</taxon>
        <taxon>Arvicolinae</taxon>
        <taxon>Myodes</taxon>
    </lineage>
</organism>
<proteinExistence type="inferred from homology"/>
<dbReference type="AlphaFoldDB" id="A0AAW0H131"/>
<evidence type="ECO:0000256" key="5">
    <source>
        <dbReference type="ARBA" id="ARBA00034092"/>
    </source>
</evidence>
<dbReference type="GO" id="GO:0005840">
    <property type="term" value="C:ribosome"/>
    <property type="evidence" value="ECO:0007669"/>
    <property type="project" value="UniProtKB-KW"/>
</dbReference>
<dbReference type="InterPro" id="IPR038097">
    <property type="entry name" value="Ribosomal_eL36_sf"/>
</dbReference>
<dbReference type="InterPro" id="IPR000509">
    <property type="entry name" value="Ribosomal_eL36"/>
</dbReference>
<keyword evidence="9" id="KW-1185">Reference proteome</keyword>